<dbReference type="RefSeq" id="XP_681842.1">
    <property type="nucleotide sequence ID" value="XM_676750.1"/>
</dbReference>
<reference evidence="2" key="2">
    <citation type="journal article" date="2009" name="Fungal Genet. Biol.">
        <title>The 2008 update of the Aspergillus nidulans genome annotation: a community effort.</title>
        <authorList>
            <person name="Wortman J.R."/>
            <person name="Gilsenan J.M."/>
            <person name="Joardar V."/>
            <person name="Deegan J."/>
            <person name="Clutterbuck J."/>
            <person name="Andersen M.R."/>
            <person name="Archer D."/>
            <person name="Bencina M."/>
            <person name="Braus G."/>
            <person name="Coutinho P."/>
            <person name="von Dohren H."/>
            <person name="Doonan J."/>
            <person name="Driessen A.J."/>
            <person name="Durek P."/>
            <person name="Espeso E."/>
            <person name="Fekete E."/>
            <person name="Flipphi M."/>
            <person name="Estrada C.G."/>
            <person name="Geysens S."/>
            <person name="Goldman G."/>
            <person name="de Groot P.W."/>
            <person name="Hansen K."/>
            <person name="Harris S.D."/>
            <person name="Heinekamp T."/>
            <person name="Helmstaedt K."/>
            <person name="Henrissat B."/>
            <person name="Hofmann G."/>
            <person name="Homan T."/>
            <person name="Horio T."/>
            <person name="Horiuchi H."/>
            <person name="James S."/>
            <person name="Jones M."/>
            <person name="Karaffa L."/>
            <person name="Karanyi Z."/>
            <person name="Kato M."/>
            <person name="Keller N."/>
            <person name="Kelly D.E."/>
            <person name="Kiel J.A."/>
            <person name="Kim J.M."/>
            <person name="van der Klei I.J."/>
            <person name="Klis F.M."/>
            <person name="Kovalchuk A."/>
            <person name="Krasevec N."/>
            <person name="Kubicek C.P."/>
            <person name="Liu B."/>
            <person name="Maccabe A."/>
            <person name="Meyer V."/>
            <person name="Mirabito P."/>
            <person name="Miskei M."/>
            <person name="Mos M."/>
            <person name="Mullins J."/>
            <person name="Nelson D.R."/>
            <person name="Nielsen J."/>
            <person name="Oakley B.R."/>
            <person name="Osmani S.A."/>
            <person name="Pakula T."/>
            <person name="Paszewski A."/>
            <person name="Paulsen I."/>
            <person name="Pilsyk S."/>
            <person name="Pocsi I."/>
            <person name="Punt P.J."/>
            <person name="Ram A.F."/>
            <person name="Ren Q."/>
            <person name="Robellet X."/>
            <person name="Robson G."/>
            <person name="Seiboth B."/>
            <person name="van Solingen P."/>
            <person name="Specht T."/>
            <person name="Sun J."/>
            <person name="Taheri-Talesh N."/>
            <person name="Takeshita N."/>
            <person name="Ussery D."/>
            <person name="vanKuyk P.A."/>
            <person name="Visser H."/>
            <person name="van de Vondervoort P.J."/>
            <person name="de Vries R.P."/>
            <person name="Walton J."/>
            <person name="Xiang X."/>
            <person name="Xiong Y."/>
            <person name="Zeng A.P."/>
            <person name="Brandt B.W."/>
            <person name="Cornell M.J."/>
            <person name="van den Hondel C.A."/>
            <person name="Visser J."/>
            <person name="Oliver S.G."/>
            <person name="Turner G."/>
        </authorList>
    </citation>
    <scope>GENOME REANNOTATION</scope>
    <source>
        <strain evidence="2">FGSC A4 / ATCC 38163 / CBS 112.46 / NRRL 194 / M139</strain>
    </source>
</reference>
<name>Q5AT07_EMENI</name>
<dbReference type="Proteomes" id="UP000000560">
    <property type="component" value="Chromosome V"/>
</dbReference>
<protein>
    <submittedName>
        <fullName evidence="1">Uncharacterized protein</fullName>
    </submittedName>
</protein>
<dbReference type="AlphaFoldDB" id="Q5AT07"/>
<dbReference type="InParanoid" id="Q5AT07"/>
<evidence type="ECO:0000313" key="2">
    <source>
        <dbReference type="Proteomes" id="UP000000560"/>
    </source>
</evidence>
<dbReference type="eggNOG" id="ENOG502S31A">
    <property type="taxonomic scope" value="Eukaryota"/>
</dbReference>
<accession>C8VEU4</accession>
<dbReference type="VEuPathDB" id="FungiDB:AN8573"/>
<gene>
    <name evidence="1" type="ORF">ANIA_08573</name>
</gene>
<reference evidence="2" key="1">
    <citation type="journal article" date="2005" name="Nature">
        <title>Sequencing of Aspergillus nidulans and comparative analysis with A. fumigatus and A. oryzae.</title>
        <authorList>
            <person name="Galagan J.E."/>
            <person name="Calvo S.E."/>
            <person name="Cuomo C."/>
            <person name="Ma L.J."/>
            <person name="Wortman J.R."/>
            <person name="Batzoglou S."/>
            <person name="Lee S.I."/>
            <person name="Basturkmen M."/>
            <person name="Spevak C.C."/>
            <person name="Clutterbuck J."/>
            <person name="Kapitonov V."/>
            <person name="Jurka J."/>
            <person name="Scazzocchio C."/>
            <person name="Farman M."/>
            <person name="Butler J."/>
            <person name="Purcell S."/>
            <person name="Harris S."/>
            <person name="Braus G.H."/>
            <person name="Draht O."/>
            <person name="Busch S."/>
            <person name="D'Enfert C."/>
            <person name="Bouchier C."/>
            <person name="Goldman G.H."/>
            <person name="Bell-Pedersen D."/>
            <person name="Griffiths-Jones S."/>
            <person name="Doonan J.H."/>
            <person name="Yu J."/>
            <person name="Vienken K."/>
            <person name="Pain A."/>
            <person name="Freitag M."/>
            <person name="Selker E.U."/>
            <person name="Archer D.B."/>
            <person name="Penalva M.A."/>
            <person name="Oakley B.R."/>
            <person name="Momany M."/>
            <person name="Tanaka T."/>
            <person name="Kumagai T."/>
            <person name="Asai K."/>
            <person name="Machida M."/>
            <person name="Nierman W.C."/>
            <person name="Denning D.W."/>
            <person name="Caddick M."/>
            <person name="Hynes M."/>
            <person name="Paoletti M."/>
            <person name="Fischer R."/>
            <person name="Miller B."/>
            <person name="Dyer P."/>
            <person name="Sachs M.S."/>
            <person name="Osmani S.A."/>
            <person name="Birren B.W."/>
        </authorList>
    </citation>
    <scope>NUCLEOTIDE SEQUENCE [LARGE SCALE GENOMIC DNA]</scope>
    <source>
        <strain evidence="2">FGSC A4 / ATCC 38163 / CBS 112.46 / NRRL 194 / M139</strain>
    </source>
</reference>
<evidence type="ECO:0000313" key="1">
    <source>
        <dbReference type="EMBL" id="CBF80826.1"/>
    </source>
</evidence>
<organism evidence="1 2">
    <name type="scientific">Emericella nidulans (strain FGSC A4 / ATCC 38163 / CBS 112.46 / NRRL 194 / M139)</name>
    <name type="common">Aspergillus nidulans</name>
    <dbReference type="NCBI Taxonomy" id="227321"/>
    <lineage>
        <taxon>Eukaryota</taxon>
        <taxon>Fungi</taxon>
        <taxon>Dikarya</taxon>
        <taxon>Ascomycota</taxon>
        <taxon>Pezizomycotina</taxon>
        <taxon>Eurotiomycetes</taxon>
        <taxon>Eurotiomycetidae</taxon>
        <taxon>Eurotiales</taxon>
        <taxon>Aspergillaceae</taxon>
        <taxon>Aspergillus</taxon>
        <taxon>Aspergillus subgen. Nidulantes</taxon>
    </lineage>
</organism>
<dbReference type="EMBL" id="BN001305">
    <property type="protein sequence ID" value="CBF80826.1"/>
    <property type="molecule type" value="Genomic_DNA"/>
</dbReference>
<accession>Q5AT07</accession>
<dbReference type="OrthoDB" id="4498773at2759"/>
<keyword evidence="2" id="KW-1185">Reference proteome</keyword>
<sequence>MDDNIDPVNWEEDINDILSDTFEEEAREDVMEDQPTTLTDLTDAKLHPLQTLYIEYIDDLPEYPKTHINGHTYIIAADKMSQSEAEQRVQDPSLRLLHHTYLDEKAWQEIQTIRKDIDLVENDIRKRNAFSLYRSKKRFFNSGKACIENLSSCAPVFRKSFYPDINNEHHPYISCINSTPGPLQKHYHSSLKGHTSIDLEFLEQLFNESILPSQEECAVIEPLTTRRKFCVNIQETPYILFTSHGIHQHPPPLPHKPPEQILKGIESRIRNMRNPSLTLAKFLRSPELEAFCQQYNASTPAEIHASLSNIDRISAIIQKQRLLTYPEGQDFNGVVYISNINPTLKQYVQQKYRDPDGIMILCAYKEQIMLLNKLTSF</sequence>
<dbReference type="HOGENOM" id="CLU_733670_0_0_1"/>
<dbReference type="GeneID" id="2868647"/>
<proteinExistence type="predicted"/>
<dbReference type="KEGG" id="ani:ANIA_08573"/>